<evidence type="ECO:0000313" key="2">
    <source>
        <dbReference type="Proteomes" id="UP000766698"/>
    </source>
</evidence>
<accession>A0ABR6EKW7</accession>
<proteinExistence type="predicted"/>
<feature type="non-terminal residue" evidence="1">
    <location>
        <position position="1"/>
    </location>
</feature>
<reference evidence="2" key="1">
    <citation type="journal article" date="2020" name="Syst. Appl. Microbiol.">
        <title>Streptomyces alkaliterrae sp. nov., isolated from an alkaline soil, and emended descriptions of Streptomyces alkaliphilus, Streptomyces calidiresistens and Streptomyces durbertensis.</title>
        <authorList>
            <person name="Swiecimska M."/>
            <person name="Golinska P."/>
            <person name="Nouioui I."/>
            <person name="Wypij M."/>
            <person name="Rai M."/>
            <person name="Sangal V."/>
            <person name="Goodfellow M."/>
        </authorList>
    </citation>
    <scope>NUCLEOTIDE SEQUENCE [LARGE SCALE GENOMIC DNA]</scope>
    <source>
        <strain evidence="2">DSM 104538</strain>
    </source>
</reference>
<dbReference type="EMBL" id="WMLF01000306">
    <property type="protein sequence ID" value="MBB1245580.1"/>
    <property type="molecule type" value="Genomic_DNA"/>
</dbReference>
<sequence length="331" mass="36251">GRVCWGGLDRETVDALLPEEKEGGSTRVEELTPRKRHSWGADWVSGRCRVDRSGTLTVALYPVGNLRGEDGSSWAREHLNGEAVPLGDGVPGMVSPGRAWVLLPDSCVAKAGEDDRRVGAPSATAVTVEVGGLLPTRERRRREDGALQPFADAVVDAANATMAYLGCAGRYQRPGELAEAAGYDDVGKDALCGIEGLPAGPVTRRDSVTQHRMTDPDGALVRTCEVLRVTKEQRWRRQLLRLTTIEDDRLEGLFRLTDDVGGRKVTGKRGEGWVLPGRAVYRAECQTGMVTFVLTQEERWEEGWLPGRYLAPYVEAESRRLGCGELAVRRD</sequence>
<evidence type="ECO:0000313" key="1">
    <source>
        <dbReference type="EMBL" id="MBB1245580.1"/>
    </source>
</evidence>
<organism evidence="1 2">
    <name type="scientific">Streptomyces durbertensis</name>
    <dbReference type="NCBI Taxonomy" id="2448886"/>
    <lineage>
        <taxon>Bacteria</taxon>
        <taxon>Bacillati</taxon>
        <taxon>Actinomycetota</taxon>
        <taxon>Actinomycetes</taxon>
        <taxon>Kitasatosporales</taxon>
        <taxon>Streptomycetaceae</taxon>
        <taxon>Streptomyces</taxon>
    </lineage>
</organism>
<dbReference type="Proteomes" id="UP000766698">
    <property type="component" value="Unassembled WGS sequence"/>
</dbReference>
<gene>
    <name evidence="1" type="ORF">GL263_18745</name>
</gene>
<keyword evidence="2" id="KW-1185">Reference proteome</keyword>
<name>A0ABR6EKW7_9ACTN</name>
<protein>
    <submittedName>
        <fullName evidence="1">Uncharacterized protein</fullName>
    </submittedName>
</protein>
<comment type="caution">
    <text evidence="1">The sequence shown here is derived from an EMBL/GenBank/DDBJ whole genome shotgun (WGS) entry which is preliminary data.</text>
</comment>
<dbReference type="RefSeq" id="WP_182856882.1">
    <property type="nucleotide sequence ID" value="NZ_WMLF01000306.1"/>
</dbReference>